<dbReference type="NCBIfam" id="TIGR04353">
    <property type="entry name" value="PqqD_rel_X"/>
    <property type="match status" value="1"/>
</dbReference>
<evidence type="ECO:0000313" key="1">
    <source>
        <dbReference type="EMBL" id="EXI65807.1"/>
    </source>
</evidence>
<sequence>MRPLYRRLGEGGVAFDQQSWQTHILTPAATIIFEALSEIGDGEQPLPLEPALRFLRDELEVDTDTDEIRQVLRSLQEMGMLGG</sequence>
<dbReference type="AlphaFoldDB" id="A0A011NMB7"/>
<dbReference type="EMBL" id="JFAX01000018">
    <property type="protein sequence ID" value="EXI65807.1"/>
    <property type="molecule type" value="Genomic_DNA"/>
</dbReference>
<proteinExistence type="predicted"/>
<dbReference type="PATRIC" id="fig|1454001.3.peg.2876"/>
<dbReference type="STRING" id="1454001.AW08_02832"/>
<protein>
    <recommendedName>
        <fullName evidence="3">HPr-rel-A system PqqD family peptide chaperone</fullName>
    </recommendedName>
</protein>
<dbReference type="InterPro" id="IPR027599">
    <property type="entry name" value="PqqD-rel_X"/>
</dbReference>
<gene>
    <name evidence="1" type="ORF">AW08_02832</name>
</gene>
<evidence type="ECO:0000313" key="2">
    <source>
        <dbReference type="Proteomes" id="UP000020218"/>
    </source>
</evidence>
<comment type="caution">
    <text evidence="1">The sequence shown here is derived from an EMBL/GenBank/DDBJ whole genome shotgun (WGS) entry which is preliminary data.</text>
</comment>
<name>A0A011NMB7_9PROT</name>
<organism evidence="1 2">
    <name type="scientific">Candidatus Accumulibacter adjunctus</name>
    <dbReference type="NCBI Taxonomy" id="1454001"/>
    <lineage>
        <taxon>Bacteria</taxon>
        <taxon>Pseudomonadati</taxon>
        <taxon>Pseudomonadota</taxon>
        <taxon>Betaproteobacteria</taxon>
        <taxon>Candidatus Accumulibacter</taxon>
    </lineage>
</organism>
<accession>A0A011NMB7</accession>
<dbReference type="Proteomes" id="UP000020218">
    <property type="component" value="Unassembled WGS sequence"/>
</dbReference>
<keyword evidence="2" id="KW-1185">Reference proteome</keyword>
<evidence type="ECO:0008006" key="3">
    <source>
        <dbReference type="Google" id="ProtNLM"/>
    </source>
</evidence>
<reference evidence="1" key="1">
    <citation type="submission" date="2014-02" db="EMBL/GenBank/DDBJ databases">
        <title>Expanding our view of genomic diversity in Candidatus Accumulibacter clades.</title>
        <authorList>
            <person name="Skennerton C.T."/>
            <person name="Barr J.J."/>
            <person name="Slater F.R."/>
            <person name="Bond P.L."/>
            <person name="Tyson G.W."/>
        </authorList>
    </citation>
    <scope>NUCLEOTIDE SEQUENCE [LARGE SCALE GENOMIC DNA]</scope>
</reference>